<accession>A0A1W2TCM9</accession>
<dbReference type="EMBL" id="DF977459">
    <property type="protein sequence ID" value="GAP85723.1"/>
    <property type="molecule type" value="Genomic_DNA"/>
</dbReference>
<organism evidence="2">
    <name type="scientific">Rosellinia necatrix</name>
    <name type="common">White root-rot fungus</name>
    <dbReference type="NCBI Taxonomy" id="77044"/>
    <lineage>
        <taxon>Eukaryota</taxon>
        <taxon>Fungi</taxon>
        <taxon>Dikarya</taxon>
        <taxon>Ascomycota</taxon>
        <taxon>Pezizomycotina</taxon>
        <taxon>Sordariomycetes</taxon>
        <taxon>Xylariomycetidae</taxon>
        <taxon>Xylariales</taxon>
        <taxon>Xylariaceae</taxon>
        <taxon>Rosellinia</taxon>
    </lineage>
</organism>
<evidence type="ECO:0000313" key="2">
    <source>
        <dbReference type="EMBL" id="GAP85723.1"/>
    </source>
</evidence>
<keyword evidence="1" id="KW-0812">Transmembrane</keyword>
<feature type="transmembrane region" description="Helical" evidence="1">
    <location>
        <begin position="50"/>
        <end position="73"/>
    </location>
</feature>
<dbReference type="Proteomes" id="UP000054516">
    <property type="component" value="Unassembled WGS sequence"/>
</dbReference>
<gene>
    <name evidence="2" type="ORF">SAMD00023353_1400040</name>
</gene>
<reference evidence="2" key="1">
    <citation type="submission" date="2016-03" db="EMBL/GenBank/DDBJ databases">
        <title>Draft genome sequence of Rosellinia necatrix.</title>
        <authorList>
            <person name="Kanematsu S."/>
        </authorList>
    </citation>
    <scope>NUCLEOTIDE SEQUENCE [LARGE SCALE GENOMIC DNA]</scope>
    <source>
        <strain evidence="2">W97</strain>
    </source>
</reference>
<protein>
    <submittedName>
        <fullName evidence="2">Putative endoribonuclease L-PSP family protein</fullName>
    </submittedName>
</protein>
<name>A0A1W2TCM9_ROSNE</name>
<feature type="transmembrane region" description="Helical" evidence="1">
    <location>
        <begin position="21"/>
        <end position="44"/>
    </location>
</feature>
<sequence length="111" mass="11960">MTSFPLAENIRRQEPLANNTASAWTSACIFGTTIAGTITVAQAGELLGYLSWKIFCIAGSLSGLTRYAVILWASPNSALDSSIAECSVETDKYSCKLVLDRARDEFAGFEI</sequence>
<dbReference type="AlphaFoldDB" id="A0A1W2TCM9"/>
<evidence type="ECO:0000313" key="3">
    <source>
        <dbReference type="Proteomes" id="UP000054516"/>
    </source>
</evidence>
<evidence type="ECO:0000256" key="1">
    <source>
        <dbReference type="SAM" id="Phobius"/>
    </source>
</evidence>
<keyword evidence="1" id="KW-0472">Membrane</keyword>
<keyword evidence="3" id="KW-1185">Reference proteome</keyword>
<proteinExistence type="predicted"/>
<keyword evidence="1" id="KW-1133">Transmembrane helix</keyword>